<gene>
    <name evidence="3" type="ORF">CNMCM6805_001538</name>
</gene>
<accession>A0A8H4M4M5</accession>
<protein>
    <recommendedName>
        <fullName evidence="2">Ty3 transposon capsid-like protein domain-containing protein</fullName>
    </recommendedName>
</protein>
<feature type="compositionally biased region" description="Polar residues" evidence="1">
    <location>
        <begin position="1"/>
        <end position="14"/>
    </location>
</feature>
<dbReference type="AlphaFoldDB" id="A0A8H4M4M5"/>
<evidence type="ECO:0000313" key="3">
    <source>
        <dbReference type="EMBL" id="KAF4229302.1"/>
    </source>
</evidence>
<proteinExistence type="predicted"/>
<reference evidence="3" key="2">
    <citation type="submission" date="2020-04" db="EMBL/GenBank/DDBJ databases">
        <authorList>
            <person name="Santos R.A.C."/>
            <person name="Steenwyk J.L."/>
            <person name="Rivero-Menendez O."/>
            <person name="Mead M.E."/>
            <person name="Silva L.P."/>
            <person name="Bastos R.W."/>
            <person name="Alastruey-Izquierdo A."/>
            <person name="Goldman G.H."/>
            <person name="Rokas A."/>
        </authorList>
    </citation>
    <scope>NUCLEOTIDE SEQUENCE</scope>
    <source>
        <strain evidence="3">CNM-CM6805</strain>
    </source>
</reference>
<comment type="caution">
    <text evidence="3">The sequence shown here is derived from an EMBL/GenBank/DDBJ whole genome shotgun (WGS) entry which is preliminary data.</text>
</comment>
<reference evidence="3" key="1">
    <citation type="journal article" date="2020" name="bioRxiv">
        <title>Genomic and phenotypic heterogeneity of clinical isolates of the human pathogens Aspergillus fumigatus, Aspergillus lentulus and Aspergillus fumigatiaffinis.</title>
        <authorList>
            <person name="dos Santos R.A.C."/>
            <person name="Steenwyk J.L."/>
            <person name="Rivero-Menendez O."/>
            <person name="Mead M.E."/>
            <person name="Silva L.P."/>
            <person name="Bastos R.W."/>
            <person name="Alastruey-Izquierdo A."/>
            <person name="Goldman G.H."/>
            <person name="Rokas A."/>
        </authorList>
    </citation>
    <scope>NUCLEOTIDE SEQUENCE</scope>
    <source>
        <strain evidence="3">CNM-CM6805</strain>
    </source>
</reference>
<keyword evidence="4" id="KW-1185">Reference proteome</keyword>
<dbReference type="PANTHER" id="PTHR15503">
    <property type="entry name" value="LDOC1 RELATED"/>
    <property type="match status" value="1"/>
</dbReference>
<dbReference type="Pfam" id="PF19259">
    <property type="entry name" value="Ty3_capsid"/>
    <property type="match status" value="1"/>
</dbReference>
<evidence type="ECO:0000256" key="1">
    <source>
        <dbReference type="SAM" id="MobiDB-lite"/>
    </source>
</evidence>
<dbReference type="PANTHER" id="PTHR15503:SF22">
    <property type="entry name" value="TRANSPOSON TY3-I GAG POLYPROTEIN"/>
    <property type="match status" value="1"/>
</dbReference>
<organism evidence="3 4">
    <name type="scientific">Aspergillus fumigatiaffinis</name>
    <dbReference type="NCBI Taxonomy" id="340414"/>
    <lineage>
        <taxon>Eukaryota</taxon>
        <taxon>Fungi</taxon>
        <taxon>Dikarya</taxon>
        <taxon>Ascomycota</taxon>
        <taxon>Pezizomycotina</taxon>
        <taxon>Eurotiomycetes</taxon>
        <taxon>Eurotiomycetidae</taxon>
        <taxon>Eurotiales</taxon>
        <taxon>Aspergillaceae</taxon>
        <taxon>Aspergillus</taxon>
        <taxon>Aspergillus subgen. Fumigati</taxon>
    </lineage>
</organism>
<feature type="domain" description="Ty3 transposon capsid-like protein" evidence="2">
    <location>
        <begin position="55"/>
        <end position="202"/>
    </location>
</feature>
<feature type="region of interest" description="Disordered" evidence="1">
    <location>
        <begin position="1"/>
        <end position="31"/>
    </location>
</feature>
<evidence type="ECO:0000313" key="4">
    <source>
        <dbReference type="Proteomes" id="UP000653565"/>
    </source>
</evidence>
<dbReference type="EMBL" id="JAAAPX010000135">
    <property type="protein sequence ID" value="KAF4229302.1"/>
    <property type="molecule type" value="Genomic_DNA"/>
</dbReference>
<dbReference type="Proteomes" id="UP000653565">
    <property type="component" value="Unassembled WGS sequence"/>
</dbReference>
<dbReference type="InterPro" id="IPR045358">
    <property type="entry name" value="Ty3_capsid"/>
</dbReference>
<dbReference type="InterPro" id="IPR032567">
    <property type="entry name" value="RTL1-rel"/>
</dbReference>
<sequence length="202" mass="23346">MAGNAPQTPTSSNVGWVPAAQQQQPQSSTEELRGMVEQLQEHIQQLEGRLAAKSIKVRPPEPFSGNRSKLRAFLIQLDMYIHINRERLTTEAERVLLTATYLTGPAFDWFEPFIRDYQEHKEDNQAPETDEIFTSYDAFKKQLEDTFGDINKERNAEQQLWRLKQTGSVGEYASKFQQIISHLSWDEDMNITQFKEGLKPEI</sequence>
<evidence type="ECO:0000259" key="2">
    <source>
        <dbReference type="Pfam" id="PF19259"/>
    </source>
</evidence>
<feature type="compositionally biased region" description="Low complexity" evidence="1">
    <location>
        <begin position="18"/>
        <end position="28"/>
    </location>
</feature>
<name>A0A8H4M4M5_9EURO</name>